<accession>A0A0M9WJR8</accession>
<comment type="caution">
    <text evidence="1">The sequence shown here is derived from an EMBL/GenBank/DDBJ whole genome shotgun (WGS) entry which is preliminary data.</text>
</comment>
<organism evidence="1 2">
    <name type="scientific">Penicillium nordicum</name>
    <dbReference type="NCBI Taxonomy" id="229535"/>
    <lineage>
        <taxon>Eukaryota</taxon>
        <taxon>Fungi</taxon>
        <taxon>Dikarya</taxon>
        <taxon>Ascomycota</taxon>
        <taxon>Pezizomycotina</taxon>
        <taxon>Eurotiomycetes</taxon>
        <taxon>Eurotiomycetidae</taxon>
        <taxon>Eurotiales</taxon>
        <taxon>Aspergillaceae</taxon>
        <taxon>Penicillium</taxon>
    </lineage>
</organism>
<dbReference type="Proteomes" id="UP000037696">
    <property type="component" value="Unassembled WGS sequence"/>
</dbReference>
<protein>
    <submittedName>
        <fullName evidence="1">Uncharacterized protein</fullName>
    </submittedName>
</protein>
<keyword evidence="2" id="KW-1185">Reference proteome</keyword>
<reference evidence="1 2" key="1">
    <citation type="submission" date="2015-08" db="EMBL/GenBank/DDBJ databases">
        <title>Genome sequencing of Penicillium nordicum.</title>
        <authorList>
            <person name="Nguyen H.D."/>
            <person name="Seifert K.A."/>
        </authorList>
    </citation>
    <scope>NUCLEOTIDE SEQUENCE [LARGE SCALE GENOMIC DNA]</scope>
    <source>
        <strain evidence="1 2">DAOMC 185683</strain>
    </source>
</reference>
<proteinExistence type="predicted"/>
<dbReference type="AlphaFoldDB" id="A0A0M9WJR8"/>
<name>A0A0M9WJR8_9EURO</name>
<sequence length="102" mass="11263">MQSISFTRQSTQPPLRKTLATVPRAFLDNGKTKSNSAKLPRVYLPPQISEDLLHPAATATATAPAPVCHEIIDSVVQVLVLYIFCRPAARLEYPSLLSRLYT</sequence>
<dbReference type="EMBL" id="LHQQ01000016">
    <property type="protein sequence ID" value="KOS47475.1"/>
    <property type="molecule type" value="Genomic_DNA"/>
</dbReference>
<evidence type="ECO:0000313" key="2">
    <source>
        <dbReference type="Proteomes" id="UP000037696"/>
    </source>
</evidence>
<evidence type="ECO:0000313" key="1">
    <source>
        <dbReference type="EMBL" id="KOS47475.1"/>
    </source>
</evidence>
<gene>
    <name evidence="1" type="ORF">ACN38_g1629</name>
</gene>